<dbReference type="EMBL" id="ADGK01000171">
    <property type="protein sequence ID" value="EFE22837.1"/>
    <property type="molecule type" value="Genomic_DNA"/>
</dbReference>
<feature type="non-terminal residue" evidence="2">
    <location>
        <position position="377"/>
    </location>
</feature>
<dbReference type="HOGENOM" id="CLU_046814_0_0_6"/>
<evidence type="ECO:0000313" key="3">
    <source>
        <dbReference type="Proteomes" id="UP000003692"/>
    </source>
</evidence>
<protein>
    <submittedName>
        <fullName evidence="2">Uncharacterized protein</fullName>
    </submittedName>
</protein>
<proteinExistence type="predicted"/>
<feature type="region of interest" description="Disordered" evidence="1">
    <location>
        <begin position="226"/>
        <end position="245"/>
    </location>
</feature>
<dbReference type="Proteomes" id="UP000003692">
    <property type="component" value="Unassembled WGS sequence"/>
</dbReference>
<name>D4F5W6_EDWTA</name>
<evidence type="ECO:0000313" key="2">
    <source>
        <dbReference type="EMBL" id="EFE22837.1"/>
    </source>
</evidence>
<comment type="caution">
    <text evidence="2">The sequence shown here is derived from an EMBL/GenBank/DDBJ whole genome shotgun (WGS) entry which is preliminary data.</text>
</comment>
<dbReference type="AlphaFoldDB" id="D4F5W6"/>
<gene>
    <name evidence="2" type="ORF">EDWATA_02146</name>
</gene>
<dbReference type="RefSeq" id="WP_005286312.1">
    <property type="nucleotide sequence ID" value="NZ_GG739633.1"/>
</dbReference>
<organism evidence="2 3">
    <name type="scientific">Edwardsiella tarda ATCC 23685</name>
    <dbReference type="NCBI Taxonomy" id="500638"/>
    <lineage>
        <taxon>Bacteria</taxon>
        <taxon>Pseudomonadati</taxon>
        <taxon>Pseudomonadota</taxon>
        <taxon>Gammaproteobacteria</taxon>
        <taxon>Enterobacterales</taxon>
        <taxon>Hafniaceae</taxon>
        <taxon>Edwardsiella</taxon>
    </lineage>
</organism>
<sequence>MGIQGLAEGLLAGFNAADNALNRREAWRRQEAESQRHQANSDRLFTQAKEQMDWNHAYQQRQEAREDKRWAMGQALARERLALMKADHAEHRAQQMRDRRTLQEMPLVKAGYDALQNGQYEQANRIFSQVSTDSPLHPVHYFGQQPVGVAKAIIQDVPKVLAGELDYNSPDAMAILNQVFAADLKRSVGQTDPDSGKKITDSQLIHLGRSEDQQGFIGTLQITYDDGSSAEKPLTRNGSSDPRDTVPIIPVNDLLGGLYNYVRTVGYINQPQQVEFMNRLVNPESVKQGDNRMLRDYQRYANELDQAESKALLDTADETERARIKENYAEQRARLAQRFGYHSEDDPSAQALPAALQSWAGSDASKQAFLREGHQRG</sequence>
<reference evidence="2 3" key="1">
    <citation type="submission" date="2010-02" db="EMBL/GenBank/DDBJ databases">
        <authorList>
            <person name="Weinstock G."/>
            <person name="Sodergren E."/>
            <person name="Clifton S."/>
            <person name="Fulton L."/>
            <person name="Fulton B."/>
            <person name="Courtney L."/>
            <person name="Fronick C."/>
            <person name="Harrison M."/>
            <person name="Strong C."/>
            <person name="Farmer C."/>
            <person name="Delahaunty K."/>
            <person name="Markovic C."/>
            <person name="Hall O."/>
            <person name="Minx P."/>
            <person name="Tomlinson C."/>
            <person name="Mitreva M."/>
            <person name="Nelson J."/>
            <person name="Hou S."/>
            <person name="Wollam A."/>
            <person name="Pepin K.H."/>
            <person name="Johnson M."/>
            <person name="Bhonagiri V."/>
            <person name="Zhang X."/>
            <person name="Suruliraj S."/>
            <person name="Warren W."/>
            <person name="Chinwalla A."/>
            <person name="Mardis E.R."/>
            <person name="Wilson R.K."/>
        </authorList>
    </citation>
    <scope>NUCLEOTIDE SEQUENCE [LARGE SCALE GENOMIC DNA]</scope>
    <source>
        <strain evidence="2 3">ATCC 23685</strain>
    </source>
</reference>
<evidence type="ECO:0000256" key="1">
    <source>
        <dbReference type="SAM" id="MobiDB-lite"/>
    </source>
</evidence>
<accession>D4F5W6</accession>